<dbReference type="PANTHER" id="PTHR30146">
    <property type="entry name" value="LACI-RELATED TRANSCRIPTIONAL REPRESSOR"/>
    <property type="match status" value="1"/>
</dbReference>
<reference evidence="5 6" key="1">
    <citation type="submission" date="2023-04" db="EMBL/GenBank/DDBJ databases">
        <title>A novel bacteria isolated from coastal sediment.</title>
        <authorList>
            <person name="Liu X.-J."/>
            <person name="Du Z.-J."/>
        </authorList>
    </citation>
    <scope>NUCLEOTIDE SEQUENCE [LARGE SCALE GENOMIC DNA]</scope>
    <source>
        <strain evidence="5 6">SDUM461003</strain>
    </source>
</reference>
<dbReference type="GO" id="GO:0003677">
    <property type="term" value="F:DNA binding"/>
    <property type="evidence" value="ECO:0007669"/>
    <property type="project" value="UniProtKB-KW"/>
</dbReference>
<dbReference type="RefSeq" id="WP_308949419.1">
    <property type="nucleotide sequence ID" value="NZ_JARXHW010000012.1"/>
</dbReference>
<dbReference type="InterPro" id="IPR000843">
    <property type="entry name" value="HTH_LacI"/>
</dbReference>
<evidence type="ECO:0000256" key="3">
    <source>
        <dbReference type="ARBA" id="ARBA00023163"/>
    </source>
</evidence>
<dbReference type="Proteomes" id="UP001225316">
    <property type="component" value="Unassembled WGS sequence"/>
</dbReference>
<dbReference type="PROSITE" id="PS50932">
    <property type="entry name" value="HTH_LACI_2"/>
    <property type="match status" value="1"/>
</dbReference>
<dbReference type="Gene3D" id="1.10.260.40">
    <property type="entry name" value="lambda repressor-like DNA-binding domains"/>
    <property type="match status" value="1"/>
</dbReference>
<dbReference type="SUPFAM" id="SSF47413">
    <property type="entry name" value="lambda repressor-like DNA-binding domains"/>
    <property type="match status" value="1"/>
</dbReference>
<gene>
    <name evidence="5" type="ORF">QEH52_07185</name>
</gene>
<feature type="domain" description="HTH lacI-type" evidence="4">
    <location>
        <begin position="5"/>
        <end position="59"/>
    </location>
</feature>
<evidence type="ECO:0000256" key="2">
    <source>
        <dbReference type="ARBA" id="ARBA00023125"/>
    </source>
</evidence>
<evidence type="ECO:0000256" key="1">
    <source>
        <dbReference type="ARBA" id="ARBA00023015"/>
    </source>
</evidence>
<dbReference type="EMBL" id="JARXHW010000012">
    <property type="protein sequence ID" value="MDQ8207285.1"/>
    <property type="molecule type" value="Genomic_DNA"/>
</dbReference>
<protein>
    <submittedName>
        <fullName evidence="5">LacI family DNA-binding transcriptional regulator</fullName>
    </submittedName>
</protein>
<keyword evidence="2 5" id="KW-0238">DNA-binding</keyword>
<sequence length="340" mass="38680">MKQRVSQKQIAEACQVSVATVSYALRNSRHISVSTREQIQKVARELGYRPDPSLSSLAAKKRRSGQTPFYASVGVLHPNPKSSRATQLFNIHSCHFKEKMEDLGCSVSEFQVDSNRYRPERLAQILRTRGIRGILLGWGQWPDSIRSFPWHEFAVISTERTDLGYAIDKVSMNHFHALDSIFDRLDAFPETRYGLILHDDCPAKTESHIMGAYHANLYERKNLESDIPPYRYKLNEGPTRLRAWYQAHKPDVIISHRAIEASLFQDAGITFPAPTRLVIIEIDEATDLEFSGIYTEATLGQTTAQLLARKMRTHEMKRESNRAELTLVNGIWHDGVSLGS</sequence>
<dbReference type="CDD" id="cd01392">
    <property type="entry name" value="HTH_LacI"/>
    <property type="match status" value="1"/>
</dbReference>
<dbReference type="SMART" id="SM00354">
    <property type="entry name" value="HTH_LACI"/>
    <property type="match status" value="1"/>
</dbReference>
<evidence type="ECO:0000313" key="6">
    <source>
        <dbReference type="Proteomes" id="UP001225316"/>
    </source>
</evidence>
<proteinExistence type="predicted"/>
<evidence type="ECO:0000313" key="5">
    <source>
        <dbReference type="EMBL" id="MDQ8207285.1"/>
    </source>
</evidence>
<accession>A0ABU1AT10</accession>
<keyword evidence="6" id="KW-1185">Reference proteome</keyword>
<comment type="caution">
    <text evidence="5">The sequence shown here is derived from an EMBL/GenBank/DDBJ whole genome shotgun (WGS) entry which is preliminary data.</text>
</comment>
<keyword evidence="3" id="KW-0804">Transcription</keyword>
<organism evidence="5 6">
    <name type="scientific">Thalassobacterium maritimum</name>
    <dbReference type="NCBI Taxonomy" id="3041265"/>
    <lineage>
        <taxon>Bacteria</taxon>
        <taxon>Pseudomonadati</taxon>
        <taxon>Verrucomicrobiota</taxon>
        <taxon>Opitutia</taxon>
        <taxon>Puniceicoccales</taxon>
        <taxon>Coraliomargaritaceae</taxon>
        <taxon>Thalassobacterium</taxon>
    </lineage>
</organism>
<dbReference type="Pfam" id="PF00356">
    <property type="entry name" value="LacI"/>
    <property type="match status" value="1"/>
</dbReference>
<evidence type="ECO:0000259" key="4">
    <source>
        <dbReference type="PROSITE" id="PS50932"/>
    </source>
</evidence>
<dbReference type="PANTHER" id="PTHR30146:SF109">
    <property type="entry name" value="HTH-TYPE TRANSCRIPTIONAL REGULATOR GALS"/>
    <property type="match status" value="1"/>
</dbReference>
<name>A0ABU1AT10_9BACT</name>
<keyword evidence="1" id="KW-0805">Transcription regulation</keyword>
<dbReference type="InterPro" id="IPR010982">
    <property type="entry name" value="Lambda_DNA-bd_dom_sf"/>
</dbReference>